<dbReference type="RefSeq" id="WP_188395032.1">
    <property type="nucleotide sequence ID" value="NZ_BMCG01000002.1"/>
</dbReference>
<protein>
    <recommendedName>
        <fullName evidence="3">Methyltransferase small domain-containing protein</fullName>
    </recommendedName>
</protein>
<evidence type="ECO:0000313" key="5">
    <source>
        <dbReference type="Proteomes" id="UP000620266"/>
    </source>
</evidence>
<dbReference type="PANTHER" id="PTHR18895">
    <property type="entry name" value="HEMK METHYLTRANSFERASE"/>
    <property type="match status" value="1"/>
</dbReference>
<dbReference type="SUPFAM" id="SSF53335">
    <property type="entry name" value="S-adenosyl-L-methionine-dependent methyltransferases"/>
    <property type="match status" value="1"/>
</dbReference>
<dbReference type="Gene3D" id="3.40.50.150">
    <property type="entry name" value="Vaccinia Virus protein VP39"/>
    <property type="match status" value="1"/>
</dbReference>
<keyword evidence="1" id="KW-0808">Transferase</keyword>
<reference evidence="4" key="2">
    <citation type="submission" date="2020-09" db="EMBL/GenBank/DDBJ databases">
        <authorList>
            <person name="Sun Q."/>
            <person name="Sedlacek I."/>
        </authorList>
    </citation>
    <scope>NUCLEOTIDE SEQUENCE</scope>
    <source>
        <strain evidence="4">CCM 7086</strain>
    </source>
</reference>
<organism evidence="4 5">
    <name type="scientific">Oxalicibacterium flavum</name>
    <dbReference type="NCBI Taxonomy" id="179467"/>
    <lineage>
        <taxon>Bacteria</taxon>
        <taxon>Pseudomonadati</taxon>
        <taxon>Pseudomonadota</taxon>
        <taxon>Betaproteobacteria</taxon>
        <taxon>Burkholderiales</taxon>
        <taxon>Oxalobacteraceae</taxon>
        <taxon>Oxalicibacterium</taxon>
    </lineage>
</organism>
<sequence>MTHPMLEWQEGDVTRSLRWQSESGLRPPKRVVIADDTLNADSAFRLASEGTGLLWRGDFQNARQLLQALTRRIERKPRKTSAIPRESFNLHRQAQSQRARTLGMLLVEVDADYGIGLRRAPDIRLACNEAYGASSGAFVVPLREILGLIGAHEWRRKGVEIAELEARIHPWYGVFSPIRGEYLALIAEAPLPARTLAFDIGTGTGVIAALLARRGVSEVVATDCDARALSCARDNLGRLDLLDRVQIVEADLFPPGRAPLVVCNPPWIPARPNAAIERAIYDPDSAMLRGFLTGLKDHLTPQGEGWLILSDLAEHLELRSREELLQMIADAGLKVVARMDTRPVHARAGDATDPLHEARAREITSLWRLAAA</sequence>
<proteinExistence type="predicted"/>
<evidence type="ECO:0000256" key="1">
    <source>
        <dbReference type="ARBA" id="ARBA00022603"/>
    </source>
</evidence>
<dbReference type="Pfam" id="PF05175">
    <property type="entry name" value="MTS"/>
    <property type="match status" value="1"/>
</dbReference>
<comment type="caution">
    <text evidence="4">The sequence shown here is derived from an EMBL/GenBank/DDBJ whole genome shotgun (WGS) entry which is preliminary data.</text>
</comment>
<evidence type="ECO:0000259" key="3">
    <source>
        <dbReference type="Pfam" id="PF05175"/>
    </source>
</evidence>
<name>A0A8J2UK80_9BURK</name>
<evidence type="ECO:0000256" key="2">
    <source>
        <dbReference type="ARBA" id="ARBA00022691"/>
    </source>
</evidence>
<dbReference type="Proteomes" id="UP000620266">
    <property type="component" value="Unassembled WGS sequence"/>
</dbReference>
<dbReference type="InterPro" id="IPR029063">
    <property type="entry name" value="SAM-dependent_MTases_sf"/>
</dbReference>
<gene>
    <name evidence="4" type="ORF">GCM10007205_09270</name>
</gene>
<accession>A0A8J2UK80</accession>
<evidence type="ECO:0000313" key="4">
    <source>
        <dbReference type="EMBL" id="GGC02168.1"/>
    </source>
</evidence>
<keyword evidence="2" id="KW-0949">S-adenosyl-L-methionine</keyword>
<dbReference type="CDD" id="cd02440">
    <property type="entry name" value="AdoMet_MTases"/>
    <property type="match status" value="1"/>
</dbReference>
<dbReference type="GO" id="GO:0032259">
    <property type="term" value="P:methylation"/>
    <property type="evidence" value="ECO:0007669"/>
    <property type="project" value="UniProtKB-KW"/>
</dbReference>
<dbReference type="AlphaFoldDB" id="A0A8J2UK80"/>
<reference evidence="4" key="1">
    <citation type="journal article" date="2014" name="Int. J. Syst. Evol. Microbiol.">
        <title>Complete genome sequence of Corynebacterium casei LMG S-19264T (=DSM 44701T), isolated from a smear-ripened cheese.</title>
        <authorList>
            <consortium name="US DOE Joint Genome Institute (JGI-PGF)"/>
            <person name="Walter F."/>
            <person name="Albersmeier A."/>
            <person name="Kalinowski J."/>
            <person name="Ruckert C."/>
        </authorList>
    </citation>
    <scope>NUCLEOTIDE SEQUENCE</scope>
    <source>
        <strain evidence="4">CCM 7086</strain>
    </source>
</reference>
<dbReference type="InterPro" id="IPR002052">
    <property type="entry name" value="DNA_methylase_N6_adenine_CS"/>
</dbReference>
<dbReference type="GO" id="GO:0003676">
    <property type="term" value="F:nucleic acid binding"/>
    <property type="evidence" value="ECO:0007669"/>
    <property type="project" value="InterPro"/>
</dbReference>
<keyword evidence="1" id="KW-0489">Methyltransferase</keyword>
<dbReference type="EMBL" id="BMCG01000002">
    <property type="protein sequence ID" value="GGC02168.1"/>
    <property type="molecule type" value="Genomic_DNA"/>
</dbReference>
<dbReference type="PROSITE" id="PS00092">
    <property type="entry name" value="N6_MTASE"/>
    <property type="match status" value="1"/>
</dbReference>
<dbReference type="PANTHER" id="PTHR18895:SF74">
    <property type="entry name" value="MTRF1L RELEASE FACTOR GLUTAMINE METHYLTRANSFERASE"/>
    <property type="match status" value="1"/>
</dbReference>
<dbReference type="InterPro" id="IPR050320">
    <property type="entry name" value="N5-glutamine_MTase"/>
</dbReference>
<dbReference type="GO" id="GO:0036009">
    <property type="term" value="F:protein-glutamine N-methyltransferase activity"/>
    <property type="evidence" value="ECO:0007669"/>
    <property type="project" value="TreeGrafter"/>
</dbReference>
<feature type="domain" description="Methyltransferase small" evidence="3">
    <location>
        <begin position="194"/>
        <end position="271"/>
    </location>
</feature>
<keyword evidence="5" id="KW-1185">Reference proteome</keyword>
<dbReference type="InterPro" id="IPR007848">
    <property type="entry name" value="Small_mtfrase_dom"/>
</dbReference>